<dbReference type="GO" id="GO:0003676">
    <property type="term" value="F:nucleic acid binding"/>
    <property type="evidence" value="ECO:0007669"/>
    <property type="project" value="InterPro"/>
</dbReference>
<dbReference type="AlphaFoldDB" id="A0A699GQ97"/>
<dbReference type="EMBL" id="BKCJ010033828">
    <property type="protein sequence ID" value="GEV77306.1"/>
    <property type="molecule type" value="Genomic_DNA"/>
</dbReference>
<feature type="region of interest" description="Disordered" evidence="2">
    <location>
        <begin position="94"/>
        <end position="178"/>
    </location>
</feature>
<organism evidence="4">
    <name type="scientific">Tanacetum cinerariifolium</name>
    <name type="common">Dalmatian daisy</name>
    <name type="synonym">Chrysanthemum cinerariifolium</name>
    <dbReference type="NCBI Taxonomy" id="118510"/>
    <lineage>
        <taxon>Eukaryota</taxon>
        <taxon>Viridiplantae</taxon>
        <taxon>Streptophyta</taxon>
        <taxon>Embryophyta</taxon>
        <taxon>Tracheophyta</taxon>
        <taxon>Spermatophyta</taxon>
        <taxon>Magnoliopsida</taxon>
        <taxon>eudicotyledons</taxon>
        <taxon>Gunneridae</taxon>
        <taxon>Pentapetalae</taxon>
        <taxon>asterids</taxon>
        <taxon>campanulids</taxon>
        <taxon>Asterales</taxon>
        <taxon>Asteraceae</taxon>
        <taxon>Asteroideae</taxon>
        <taxon>Anthemideae</taxon>
        <taxon>Anthemidinae</taxon>
        <taxon>Tanacetum</taxon>
    </lineage>
</organism>
<dbReference type="Pfam" id="PF00098">
    <property type="entry name" value="zf-CCHC"/>
    <property type="match status" value="1"/>
</dbReference>
<accession>A0A699GQ97</accession>
<evidence type="ECO:0000256" key="1">
    <source>
        <dbReference type="PROSITE-ProRule" id="PRU00047"/>
    </source>
</evidence>
<reference evidence="4" key="1">
    <citation type="journal article" date="2019" name="Sci. Rep.">
        <title>Draft genome of Tanacetum cinerariifolium, the natural source of mosquito coil.</title>
        <authorList>
            <person name="Yamashiro T."/>
            <person name="Shiraishi A."/>
            <person name="Satake H."/>
            <person name="Nakayama K."/>
        </authorList>
    </citation>
    <scope>NUCLEOTIDE SEQUENCE</scope>
</reference>
<dbReference type="GO" id="GO:0008270">
    <property type="term" value="F:zinc ion binding"/>
    <property type="evidence" value="ECO:0007669"/>
    <property type="project" value="UniProtKB-KW"/>
</dbReference>
<keyword evidence="1" id="KW-0862">Zinc</keyword>
<evidence type="ECO:0000313" key="4">
    <source>
        <dbReference type="EMBL" id="GEV77306.1"/>
    </source>
</evidence>
<evidence type="ECO:0000259" key="3">
    <source>
        <dbReference type="PROSITE" id="PS50158"/>
    </source>
</evidence>
<comment type="caution">
    <text evidence="4">The sequence shown here is derived from an EMBL/GenBank/DDBJ whole genome shotgun (WGS) entry which is preliminary data.</text>
</comment>
<proteinExistence type="predicted"/>
<dbReference type="SMART" id="SM00343">
    <property type="entry name" value="ZnF_C2HC"/>
    <property type="match status" value="1"/>
</dbReference>
<dbReference type="PROSITE" id="PS50158">
    <property type="entry name" value="ZF_CCHC"/>
    <property type="match status" value="1"/>
</dbReference>
<dbReference type="InterPro" id="IPR001878">
    <property type="entry name" value="Znf_CCHC"/>
</dbReference>
<dbReference type="Gene3D" id="4.10.60.10">
    <property type="entry name" value="Zinc finger, CCHC-type"/>
    <property type="match status" value="1"/>
</dbReference>
<keyword evidence="1" id="KW-0479">Metal-binding</keyword>
<feature type="compositionally biased region" description="Basic and acidic residues" evidence="2">
    <location>
        <begin position="133"/>
        <end position="144"/>
    </location>
</feature>
<keyword evidence="1" id="KW-0863">Zinc-finger</keyword>
<dbReference type="SUPFAM" id="SSF57756">
    <property type="entry name" value="Retrovirus zinc finger-like domains"/>
    <property type="match status" value="1"/>
</dbReference>
<feature type="domain" description="CCHC-type" evidence="3">
    <location>
        <begin position="612"/>
        <end position="628"/>
    </location>
</feature>
<dbReference type="InterPro" id="IPR036875">
    <property type="entry name" value="Znf_CCHC_sf"/>
</dbReference>
<evidence type="ECO:0000256" key="2">
    <source>
        <dbReference type="SAM" id="MobiDB-lite"/>
    </source>
</evidence>
<feature type="compositionally biased region" description="Polar residues" evidence="2">
    <location>
        <begin position="159"/>
        <end position="178"/>
    </location>
</feature>
<sequence length="679" mass="78227">MMQSKERKDNSSKALDAGLVVMESNETKLERHVLSSKFKNDTHTADANINCVDDKQPMAKVDRNTTPKSTDMSHIRGEINQNADANKFTPHYLPNVRESAPAKPHHVNAHNSFRNSKKESYGSNDMAQNYYLKEPKKKTQDKNRNLQPRDIPSDKTHHTPNACTPKPKNNNQTFRNWPTSKSCEETLKAGQKAYHSKNPSLFSDIKHFVCSTCQKCVFNENHDACITKFLKEVNSHAKIQPNKTRNSNKPVDPMSHTQKPGGYRHVEFFNTVGLKWVPTGKTFTSNTTMVDRELLNGLNDYITNPYKCDQTLNISACTLNSSAGTFCNLEKERLEQCKKLNEFERLEVWELVPRPDKVMVITLKWIYKVKLDKMGVERLEAIRIFLVFATHMNMVVYQMDVKTAFLNGLQISQSPRCIFINQSKYALESFKKYGFNSCDPVDTPIVEKSKLDKDKAVDPSHYRGMIGTLFYLIASRLDLQFERLYTLARNPVKEILLKLNVPDNKSILMDSKDTPTKHRQMTKPYSSPCFIANCFNSGYLKMEVKQNQGDVNDAMKSKKKAVMITSDPLALVVEQKNLEKEKQTIKQEYVKYDDKKEKKKVDEKKRDMSKVKCYNCKKEGHFAKDCKKAKVKDYDYYKTKMLLVKKNSDEQVLLAEDHAWMEYSSDSDQEINADMVFMA</sequence>
<name>A0A699GQ97_TANCI</name>
<gene>
    <name evidence="4" type="ORF">Tci_149283</name>
</gene>
<protein>
    <recommendedName>
        <fullName evidence="3">CCHC-type domain-containing protein</fullName>
    </recommendedName>
</protein>